<feature type="region of interest" description="Disordered" evidence="1">
    <location>
        <begin position="82"/>
        <end position="173"/>
    </location>
</feature>
<feature type="compositionally biased region" description="Basic residues" evidence="1">
    <location>
        <begin position="159"/>
        <end position="173"/>
    </location>
</feature>
<dbReference type="PANTHER" id="PTHR31973:SF187">
    <property type="entry name" value="MUTATOR TRANSPOSASE MUDRA PROTEIN"/>
    <property type="match status" value="1"/>
</dbReference>
<feature type="compositionally biased region" description="Polar residues" evidence="1">
    <location>
        <begin position="143"/>
        <end position="154"/>
    </location>
</feature>
<organism evidence="3 4">
    <name type="scientific">Dipteronia sinensis</name>
    <dbReference type="NCBI Taxonomy" id="43782"/>
    <lineage>
        <taxon>Eukaryota</taxon>
        <taxon>Viridiplantae</taxon>
        <taxon>Streptophyta</taxon>
        <taxon>Embryophyta</taxon>
        <taxon>Tracheophyta</taxon>
        <taxon>Spermatophyta</taxon>
        <taxon>Magnoliopsida</taxon>
        <taxon>eudicotyledons</taxon>
        <taxon>Gunneridae</taxon>
        <taxon>Pentapetalae</taxon>
        <taxon>rosids</taxon>
        <taxon>malvids</taxon>
        <taxon>Sapindales</taxon>
        <taxon>Sapindaceae</taxon>
        <taxon>Hippocastanoideae</taxon>
        <taxon>Acereae</taxon>
        <taxon>Dipteronia</taxon>
    </lineage>
</organism>
<dbReference type="Proteomes" id="UP001281410">
    <property type="component" value="Unassembled WGS sequence"/>
</dbReference>
<reference evidence="3" key="1">
    <citation type="journal article" date="2023" name="Plant J.">
        <title>Genome sequences and population genomics provide insights into the demographic history, inbreeding, and mutation load of two 'living fossil' tree species of Dipteronia.</title>
        <authorList>
            <person name="Feng Y."/>
            <person name="Comes H.P."/>
            <person name="Chen J."/>
            <person name="Zhu S."/>
            <person name="Lu R."/>
            <person name="Zhang X."/>
            <person name="Li P."/>
            <person name="Qiu J."/>
            <person name="Olsen K.M."/>
            <person name="Qiu Y."/>
        </authorList>
    </citation>
    <scope>NUCLEOTIDE SEQUENCE</scope>
    <source>
        <strain evidence="3">NBL</strain>
    </source>
</reference>
<protein>
    <recommendedName>
        <fullName evidence="2">Zinc finger PMZ-type domain-containing protein</fullName>
    </recommendedName>
</protein>
<dbReference type="PANTHER" id="PTHR31973">
    <property type="entry name" value="POLYPROTEIN, PUTATIVE-RELATED"/>
    <property type="match status" value="1"/>
</dbReference>
<dbReference type="GO" id="GO:0008270">
    <property type="term" value="F:zinc ion binding"/>
    <property type="evidence" value="ECO:0007669"/>
    <property type="project" value="InterPro"/>
</dbReference>
<dbReference type="SMART" id="SM00575">
    <property type="entry name" value="ZnF_PMZ"/>
    <property type="match status" value="1"/>
</dbReference>
<gene>
    <name evidence="3" type="ORF">Dsin_005868</name>
</gene>
<evidence type="ECO:0000259" key="2">
    <source>
        <dbReference type="SMART" id="SM00575"/>
    </source>
</evidence>
<comment type="caution">
    <text evidence="3">The sequence shown here is derived from an EMBL/GenBank/DDBJ whole genome shotgun (WGS) entry which is preliminary data.</text>
</comment>
<sequence length="173" mass="19613">MCIHLDHLPCKRGAGDEQYVVDIENRTCAWNKWQLIGIPCIHGISALLSSNRNPYQFIDIKYKKESFLKAYTPVIYGINGPSMWQKTNDKPIQRPDFKKQRGRPKKARNLQPDEAGGQNKSTYDRRAGMNGVASETIARTKARTGNGSQPSQESIHTRTAPKRKRKKSNAVMD</sequence>
<dbReference type="InterPro" id="IPR006564">
    <property type="entry name" value="Znf_PMZ"/>
</dbReference>
<accession>A0AAE0AXE2</accession>
<keyword evidence="4" id="KW-1185">Reference proteome</keyword>
<evidence type="ECO:0000256" key="1">
    <source>
        <dbReference type="SAM" id="MobiDB-lite"/>
    </source>
</evidence>
<dbReference type="AlphaFoldDB" id="A0AAE0AXE2"/>
<dbReference type="EMBL" id="JANJYJ010000002">
    <property type="protein sequence ID" value="KAK3226006.1"/>
    <property type="molecule type" value="Genomic_DNA"/>
</dbReference>
<name>A0AAE0AXE2_9ROSI</name>
<feature type="compositionally biased region" description="Basic and acidic residues" evidence="1">
    <location>
        <begin position="87"/>
        <end position="99"/>
    </location>
</feature>
<evidence type="ECO:0000313" key="3">
    <source>
        <dbReference type="EMBL" id="KAK3226006.1"/>
    </source>
</evidence>
<proteinExistence type="predicted"/>
<feature type="domain" description="Zinc finger PMZ-type" evidence="2">
    <location>
        <begin position="26"/>
        <end position="53"/>
    </location>
</feature>
<evidence type="ECO:0000313" key="4">
    <source>
        <dbReference type="Proteomes" id="UP001281410"/>
    </source>
</evidence>